<organism evidence="2 3">
    <name type="scientific">Spiroplasma phoeniceum P40</name>
    <dbReference type="NCBI Taxonomy" id="1276259"/>
    <lineage>
        <taxon>Bacteria</taxon>
        <taxon>Bacillati</taxon>
        <taxon>Mycoplasmatota</taxon>
        <taxon>Mollicutes</taxon>
        <taxon>Entomoplasmatales</taxon>
        <taxon>Spiroplasmataceae</taxon>
        <taxon>Spiroplasma</taxon>
    </lineage>
</organism>
<evidence type="ECO:0000313" key="2">
    <source>
        <dbReference type="EMBL" id="AXF95166.1"/>
    </source>
</evidence>
<keyword evidence="1" id="KW-0472">Membrane</keyword>
<feature type="transmembrane region" description="Helical" evidence="1">
    <location>
        <begin position="102"/>
        <end position="124"/>
    </location>
</feature>
<keyword evidence="3" id="KW-1185">Reference proteome</keyword>
<proteinExistence type="predicted"/>
<gene>
    <name evidence="2" type="ORF">SDAV_00169</name>
</gene>
<evidence type="ECO:0000313" key="3">
    <source>
        <dbReference type="Proteomes" id="UP000253689"/>
    </source>
</evidence>
<feature type="transmembrane region" description="Helical" evidence="1">
    <location>
        <begin position="136"/>
        <end position="160"/>
    </location>
</feature>
<keyword evidence="1 2" id="KW-0812">Transmembrane</keyword>
<evidence type="ECO:0000256" key="1">
    <source>
        <dbReference type="SAM" id="Phobius"/>
    </source>
</evidence>
<name>A0A345DLS8_9MOLU</name>
<feature type="transmembrane region" description="Helical" evidence="1">
    <location>
        <begin position="12"/>
        <end position="34"/>
    </location>
</feature>
<dbReference type="Proteomes" id="UP000253689">
    <property type="component" value="Chromosome"/>
</dbReference>
<accession>A0A345DLS8</accession>
<dbReference type="KEGG" id="sphh:SDAV_00169"/>
<dbReference type="EMBL" id="CP031088">
    <property type="protein sequence ID" value="AXF95166.1"/>
    <property type="molecule type" value="Genomic_DNA"/>
</dbReference>
<keyword evidence="1" id="KW-1133">Transmembrane helix</keyword>
<feature type="transmembrane region" description="Helical" evidence="1">
    <location>
        <begin position="180"/>
        <end position="200"/>
    </location>
</feature>
<sequence>MITMILGNSEIAFILIGFFIAINIIILIFLILSYRNILVPIPNLNNAPSQSMISLEVIDRYLTKKKITGLKVVRKQVQVLITHSYKKKTFYINDLQLFNQSYFLSGMGLDYVLGRTFFATQLYLKNKHVQTMHFLLYLAPPLLLLFFLIVSLFTIIFIAILKTNPALLDHNNFFYFINRYGVLNLLLIFIIAAYLILLSFNGHFKQNLENWYETEMRPFVKKQFPELYDDWIIARSYSRSIQFTYIFGYNFIFKKIYKYTGPFGL</sequence>
<reference evidence="3" key="1">
    <citation type="submission" date="2018-07" db="EMBL/GenBank/DDBJ databases">
        <title>Complete Genome Sequence of Spiroplasma phoeniceum.</title>
        <authorList>
            <person name="Davis R.E."/>
            <person name="Shao J.Y."/>
            <person name="Zhao Y."/>
            <person name="Silver A."/>
            <person name="Stump z."/>
            <person name="Gasparich G."/>
        </authorList>
    </citation>
    <scope>NUCLEOTIDE SEQUENCE [LARGE SCALE GENOMIC DNA]</scope>
    <source>
        <strain evidence="3">P40</strain>
    </source>
</reference>
<protein>
    <submittedName>
        <fullName evidence="2">Transmembrane protein</fullName>
    </submittedName>
</protein>
<dbReference type="AlphaFoldDB" id="A0A345DLS8"/>